<protein>
    <submittedName>
        <fullName evidence="2">Uncharacterized protein</fullName>
    </submittedName>
</protein>
<feature type="region of interest" description="Disordered" evidence="1">
    <location>
        <begin position="23"/>
        <end position="69"/>
    </location>
</feature>
<accession>A0A409XHF6</accession>
<feature type="compositionally biased region" description="Basic and acidic residues" evidence="1">
    <location>
        <begin position="30"/>
        <end position="40"/>
    </location>
</feature>
<keyword evidence="3" id="KW-1185">Reference proteome</keyword>
<organism evidence="2 3">
    <name type="scientific">Psilocybe cyanescens</name>
    <dbReference type="NCBI Taxonomy" id="93625"/>
    <lineage>
        <taxon>Eukaryota</taxon>
        <taxon>Fungi</taxon>
        <taxon>Dikarya</taxon>
        <taxon>Basidiomycota</taxon>
        <taxon>Agaricomycotina</taxon>
        <taxon>Agaricomycetes</taxon>
        <taxon>Agaricomycetidae</taxon>
        <taxon>Agaricales</taxon>
        <taxon>Agaricineae</taxon>
        <taxon>Strophariaceae</taxon>
        <taxon>Psilocybe</taxon>
    </lineage>
</organism>
<dbReference type="Proteomes" id="UP000283269">
    <property type="component" value="Unassembled WGS sequence"/>
</dbReference>
<dbReference type="OrthoDB" id="2449121at2759"/>
<name>A0A409XHF6_PSICY</name>
<gene>
    <name evidence="2" type="ORF">CVT25_012482</name>
</gene>
<evidence type="ECO:0000313" key="3">
    <source>
        <dbReference type="Proteomes" id="UP000283269"/>
    </source>
</evidence>
<evidence type="ECO:0000256" key="1">
    <source>
        <dbReference type="SAM" id="MobiDB-lite"/>
    </source>
</evidence>
<sequence>MLPKQTDLLRKEGYFWIEDHSPNLDSYVEDPSRQDTKDMTSGEQENELNSGSASGALNIATQGRKENPSGFQGCRQYLEDYNTGHAAAWVVKKHRQHRQVSQRAMMFIEAVLNPS</sequence>
<reference evidence="2 3" key="1">
    <citation type="journal article" date="2018" name="Evol. Lett.">
        <title>Horizontal gene cluster transfer increased hallucinogenic mushroom diversity.</title>
        <authorList>
            <person name="Reynolds H.T."/>
            <person name="Vijayakumar V."/>
            <person name="Gluck-Thaler E."/>
            <person name="Korotkin H.B."/>
            <person name="Matheny P.B."/>
            <person name="Slot J.C."/>
        </authorList>
    </citation>
    <scope>NUCLEOTIDE SEQUENCE [LARGE SCALE GENOMIC DNA]</scope>
    <source>
        <strain evidence="2 3">2631</strain>
    </source>
</reference>
<proteinExistence type="predicted"/>
<dbReference type="AlphaFoldDB" id="A0A409XHF6"/>
<comment type="caution">
    <text evidence="2">The sequence shown here is derived from an EMBL/GenBank/DDBJ whole genome shotgun (WGS) entry which is preliminary data.</text>
</comment>
<evidence type="ECO:0000313" key="2">
    <source>
        <dbReference type="EMBL" id="PPQ90170.1"/>
    </source>
</evidence>
<dbReference type="InParanoid" id="A0A409XHF6"/>
<feature type="compositionally biased region" description="Polar residues" evidence="1">
    <location>
        <begin position="41"/>
        <end position="61"/>
    </location>
</feature>
<dbReference type="EMBL" id="NHYD01001696">
    <property type="protein sequence ID" value="PPQ90170.1"/>
    <property type="molecule type" value="Genomic_DNA"/>
</dbReference>